<dbReference type="PATRIC" id="fig|1397.4.peg.1618"/>
<dbReference type="InterPro" id="IPR021321">
    <property type="entry name" value="DUF2922"/>
</dbReference>
<evidence type="ECO:0000313" key="2">
    <source>
        <dbReference type="Proteomes" id="UP000036045"/>
    </source>
</evidence>
<dbReference type="AlphaFoldDB" id="A0A0J1IFN9"/>
<gene>
    <name evidence="1" type="ORF">ABW02_17060</name>
</gene>
<dbReference type="GeneID" id="56349549"/>
<keyword evidence="2" id="KW-1185">Reference proteome</keyword>
<name>A0A0J1IFN9_NIACI</name>
<accession>A0A0J1IFN9</accession>
<sequence>MAKTLEITFETNNGKSSKLSLESPIEPVKSEEILSVMQSIIASKVFTSNNGDLTAVKGIRLVERKITDYEI</sequence>
<dbReference type="OrthoDB" id="2454247at2"/>
<dbReference type="Pfam" id="PF11148">
    <property type="entry name" value="DUF2922"/>
    <property type="match status" value="1"/>
</dbReference>
<evidence type="ECO:0000313" key="1">
    <source>
        <dbReference type="EMBL" id="KLV24766.1"/>
    </source>
</evidence>
<proteinExistence type="predicted"/>
<dbReference type="Proteomes" id="UP000036045">
    <property type="component" value="Unassembled WGS sequence"/>
</dbReference>
<protein>
    <submittedName>
        <fullName evidence="1">Uncharacterized protein</fullName>
    </submittedName>
</protein>
<organism evidence="1 2">
    <name type="scientific">Niallia circulans</name>
    <name type="common">Bacillus circulans</name>
    <dbReference type="NCBI Taxonomy" id="1397"/>
    <lineage>
        <taxon>Bacteria</taxon>
        <taxon>Bacillati</taxon>
        <taxon>Bacillota</taxon>
        <taxon>Bacilli</taxon>
        <taxon>Bacillales</taxon>
        <taxon>Bacillaceae</taxon>
        <taxon>Niallia</taxon>
    </lineage>
</organism>
<reference evidence="1 2" key="1">
    <citation type="submission" date="2015-05" db="EMBL/GenBank/DDBJ databases">
        <title>Whole genome sequence and identification of bacterial endophytes from Costus igneus.</title>
        <authorList>
            <person name="Lee Y.P."/>
            <person name="Gan H.M."/>
            <person name="Eng W."/>
            <person name="Wheatley M.S."/>
            <person name="Caraballo A."/>
            <person name="Polter S."/>
            <person name="Savka M.A."/>
            <person name="Hudson A.O."/>
        </authorList>
    </citation>
    <scope>NUCLEOTIDE SEQUENCE [LARGE SCALE GENOMIC DNA]</scope>
    <source>
        <strain evidence="1 2">RIT379</strain>
    </source>
</reference>
<dbReference type="RefSeq" id="WP_047943486.1">
    <property type="nucleotide sequence ID" value="NZ_CP053989.1"/>
</dbReference>
<dbReference type="EMBL" id="LDPH01000019">
    <property type="protein sequence ID" value="KLV24766.1"/>
    <property type="molecule type" value="Genomic_DNA"/>
</dbReference>
<comment type="caution">
    <text evidence="1">The sequence shown here is derived from an EMBL/GenBank/DDBJ whole genome shotgun (WGS) entry which is preliminary data.</text>
</comment>